<dbReference type="InterPro" id="IPR044843">
    <property type="entry name" value="Trans_IPPS_bact-type"/>
</dbReference>
<dbReference type="SFLD" id="SFLDS00005">
    <property type="entry name" value="Isoprenoid_Synthase_Type_I"/>
    <property type="match status" value="1"/>
</dbReference>
<dbReference type="PROSITE" id="PS01045">
    <property type="entry name" value="SQUALEN_PHYTOEN_SYN_2"/>
    <property type="match status" value="1"/>
</dbReference>
<dbReference type="SFLD" id="SFLDG01018">
    <property type="entry name" value="Squalene/Phytoene_Synthase_Lik"/>
    <property type="match status" value="1"/>
</dbReference>
<comment type="pathway">
    <text evidence="1">Carotenoid biosynthesis.</text>
</comment>
<dbReference type="GO" id="GO:0051996">
    <property type="term" value="F:squalene synthase [NAD(P)H] activity"/>
    <property type="evidence" value="ECO:0007669"/>
    <property type="project" value="InterPro"/>
</dbReference>
<dbReference type="GO" id="GO:0016117">
    <property type="term" value="P:carotenoid biosynthetic process"/>
    <property type="evidence" value="ECO:0007669"/>
    <property type="project" value="UniProtKB-ARBA"/>
</dbReference>
<dbReference type="InterPro" id="IPR008949">
    <property type="entry name" value="Isoprenoid_synthase_dom_sf"/>
</dbReference>
<dbReference type="PANTHER" id="PTHR31480">
    <property type="entry name" value="BIFUNCTIONAL LYCOPENE CYCLASE/PHYTOENE SYNTHASE"/>
    <property type="match status" value="1"/>
</dbReference>
<keyword evidence="2" id="KW-0808">Transferase</keyword>
<dbReference type="InterPro" id="IPR019845">
    <property type="entry name" value="Squalene/phytoene_synthase_CS"/>
</dbReference>
<dbReference type="InterPro" id="IPR033904">
    <property type="entry name" value="Trans_IPPS_HH"/>
</dbReference>
<dbReference type="SUPFAM" id="SSF48576">
    <property type="entry name" value="Terpenoid synthases"/>
    <property type="match status" value="1"/>
</dbReference>
<dbReference type="InterPro" id="IPR002060">
    <property type="entry name" value="Squ/phyt_synthse"/>
</dbReference>
<accession>A0A455T0A0</accession>
<reference evidence="3" key="1">
    <citation type="submission" date="2018-12" db="EMBL/GenBank/DDBJ databases">
        <title>Novel natural products biosynthetic potential of the class Ktedonobacteria.</title>
        <authorList>
            <person name="Zheng Y."/>
            <person name="Saitou A."/>
            <person name="Wang C.M."/>
            <person name="Toyoda A."/>
            <person name="Minakuchi Y."/>
            <person name="Sekiguchi Y."/>
            <person name="Ueda K."/>
            <person name="Takano H."/>
            <person name="Sakai Y."/>
            <person name="Yokota A."/>
            <person name="Yabe S."/>
        </authorList>
    </citation>
    <scope>NUCLEOTIDE SEQUENCE</scope>
    <source>
        <strain evidence="3">A3-2</strain>
    </source>
</reference>
<dbReference type="Gene3D" id="1.10.600.10">
    <property type="entry name" value="Farnesyl Diphosphate Synthase"/>
    <property type="match status" value="1"/>
</dbReference>
<protein>
    <submittedName>
        <fullName evidence="3">Squalene synthase</fullName>
    </submittedName>
</protein>
<dbReference type="Pfam" id="PF00494">
    <property type="entry name" value="SQS_PSY"/>
    <property type="match status" value="1"/>
</dbReference>
<dbReference type="SFLD" id="SFLDG01212">
    <property type="entry name" value="Phytoene_synthase_like"/>
    <property type="match status" value="1"/>
</dbReference>
<evidence type="ECO:0000256" key="1">
    <source>
        <dbReference type="ARBA" id="ARBA00004829"/>
    </source>
</evidence>
<gene>
    <name evidence="3" type="ORF">KTA_14670</name>
</gene>
<organism evidence="3">
    <name type="scientific">Thermogemmatispora argillosa</name>
    <dbReference type="NCBI Taxonomy" id="2045280"/>
    <lineage>
        <taxon>Bacteria</taxon>
        <taxon>Bacillati</taxon>
        <taxon>Chloroflexota</taxon>
        <taxon>Ktedonobacteria</taxon>
        <taxon>Thermogemmatisporales</taxon>
        <taxon>Thermogemmatisporaceae</taxon>
        <taxon>Thermogemmatispora</taxon>
    </lineage>
</organism>
<dbReference type="AlphaFoldDB" id="A0A455T0A0"/>
<name>A0A455T0A0_9CHLR</name>
<evidence type="ECO:0000313" key="3">
    <source>
        <dbReference type="EMBL" id="BBH93268.1"/>
    </source>
</evidence>
<dbReference type="PROSITE" id="PS01044">
    <property type="entry name" value="SQUALEN_PHYTOEN_SYN_1"/>
    <property type="match status" value="1"/>
</dbReference>
<proteinExistence type="predicted"/>
<dbReference type="EMBL" id="AP019377">
    <property type="protein sequence ID" value="BBH93268.1"/>
    <property type="molecule type" value="Genomic_DNA"/>
</dbReference>
<sequence>MAAMRMPKPSSERVGPPSSELLQEAVASCCPASTVAAGQGESEEEALLARHGRTFHFAARFLPGELRPSFVTLYAFFRTLDDLVDERDPAESPQTIAGELRAWRAWFLESCQGPAPREPLGARLARLVERYGLPTTLFLDFLEGLHWDLWPREFASFERLRAYCYRVAGTVGLALAHVLGATSPGALSAAEGLGIAMQLTNILRDVGGDLRKGRLYLPLEDLARFGLSRSHLLQLLNAGQGPDAAFRALMRYQVARAHLYYAQSLPGVWLLPPDRRLPILLAGRLYRRILHAIEQRGYDVLRARAHTTLSEKLREAMLALTLDRLWRRGEQLADPTLEGELADEP</sequence>
<evidence type="ECO:0000256" key="2">
    <source>
        <dbReference type="ARBA" id="ARBA00022679"/>
    </source>
</evidence>
<dbReference type="CDD" id="cd00683">
    <property type="entry name" value="Trans_IPPS_HH"/>
    <property type="match status" value="1"/>
</dbReference>
<dbReference type="GO" id="GO:0004311">
    <property type="term" value="F:geranylgeranyl diphosphate synthase activity"/>
    <property type="evidence" value="ECO:0007669"/>
    <property type="project" value="InterPro"/>
</dbReference>